<feature type="domain" description="Methuselah N-terminal" evidence="11">
    <location>
        <begin position="61"/>
        <end position="207"/>
    </location>
</feature>
<dbReference type="GO" id="GO:0012505">
    <property type="term" value="C:endomembrane system"/>
    <property type="evidence" value="ECO:0007669"/>
    <property type="project" value="UniProtKB-SubCell"/>
</dbReference>
<keyword evidence="13" id="KW-1185">Reference proteome</keyword>
<organism evidence="12 13">
    <name type="scientific">Trachymyrmex cornetzi</name>
    <dbReference type="NCBI Taxonomy" id="471704"/>
    <lineage>
        <taxon>Eukaryota</taxon>
        <taxon>Metazoa</taxon>
        <taxon>Ecdysozoa</taxon>
        <taxon>Arthropoda</taxon>
        <taxon>Hexapoda</taxon>
        <taxon>Insecta</taxon>
        <taxon>Pterygota</taxon>
        <taxon>Neoptera</taxon>
        <taxon>Endopterygota</taxon>
        <taxon>Hymenoptera</taxon>
        <taxon>Apocrita</taxon>
        <taxon>Aculeata</taxon>
        <taxon>Formicoidea</taxon>
        <taxon>Formicidae</taxon>
        <taxon>Myrmicinae</taxon>
        <taxon>Trachymyrmex</taxon>
    </lineage>
</organism>
<dbReference type="PROSITE" id="PS51257">
    <property type="entry name" value="PROKAR_LIPOPROTEIN"/>
    <property type="match status" value="1"/>
</dbReference>
<dbReference type="Proteomes" id="UP000078492">
    <property type="component" value="Unassembled WGS sequence"/>
</dbReference>
<dbReference type="SUPFAM" id="SSF63877">
    <property type="entry name" value="Methuselah ectodomain"/>
    <property type="match status" value="2"/>
</dbReference>
<evidence type="ECO:0000256" key="10">
    <source>
        <dbReference type="SAM" id="SignalP"/>
    </source>
</evidence>
<dbReference type="Gene3D" id="1.20.1070.10">
    <property type="entry name" value="Rhodopsin 7-helix transmembrane proteins"/>
    <property type="match status" value="2"/>
</dbReference>
<dbReference type="PANTHER" id="PTHR47154">
    <property type="entry name" value="G-PROTEIN COUPLED RECEPTOR MTH-RELATED"/>
    <property type="match status" value="1"/>
</dbReference>
<evidence type="ECO:0000256" key="6">
    <source>
        <dbReference type="ARBA" id="ARBA00023040"/>
    </source>
</evidence>
<protein>
    <submittedName>
        <fullName evidence="12">G-protein coupled receptor Mth2</fullName>
    </submittedName>
</protein>
<sequence>MGGRSVSFNLAVLLAACGLLIADDTGDTADGLSLINDPRCSPSFSVNLSLENSVDGAASRLLENGSFFYDGIVYPAELRWTDGNVTYGCICRLRNCIRKCCRDDEVLRNKSNNSEICQKMPQNDTELITEIPHLRLSRKQMTKEIQHIENLKNHFHLVQDNVCPSQQYYTIYPDDDSNEQIILQANGSLVDTADGKISPFWNYCIDWKMTVDRIGVLVCYTLEEEAKDFHYHVGIMVSIPFLIATFLVYAITPELRNLYGKTLMCYVICLIIAYVFLILANYIYLSPIRVLCFSTALFIAFHTVFVAAATFESDQAKEKPEESKWKENFIVPHVYLEKTIGIDGDSSGKPRMSLCCRVGTFLNGDNCVEATMNGTEAVQLPVIYEMDLISANVTASDKYFDFVIWNPCAGMKRYSLNPRVYKDDEWYLLSNGSIILPLSEEPEERLLDYYQYCLARVESYEYPEYMVFFCDEAIEDDGGIIYSSGMLASVPFLVVTYVIYWLLPELRNLHGLTLRGYVGCLAMAYSILGVLQLTPQEQIPNGICIAIGISIK</sequence>
<dbReference type="EMBL" id="KQ978957">
    <property type="protein sequence ID" value="KYN27326.1"/>
    <property type="molecule type" value="Genomic_DNA"/>
</dbReference>
<reference evidence="12 13" key="1">
    <citation type="submission" date="2015-09" db="EMBL/GenBank/DDBJ databases">
        <title>Trachymyrmex cornetzi WGS genome.</title>
        <authorList>
            <person name="Nygaard S."/>
            <person name="Hu H."/>
            <person name="Boomsma J."/>
            <person name="Zhang G."/>
        </authorList>
    </citation>
    <scope>NUCLEOTIDE SEQUENCE [LARGE SCALE GENOMIC DNA]</scope>
    <source>
        <strain evidence="12">Tcor2-1</strain>
        <tissue evidence="12">Whole body</tissue>
    </source>
</reference>
<dbReference type="GO" id="GO:0005886">
    <property type="term" value="C:plasma membrane"/>
    <property type="evidence" value="ECO:0007669"/>
    <property type="project" value="TreeGrafter"/>
</dbReference>
<dbReference type="Gene3D" id="2.170.180.11">
    <property type="entry name" value="Methuselah ectodomain, domain 2"/>
    <property type="match status" value="2"/>
</dbReference>
<dbReference type="InterPro" id="IPR036272">
    <property type="entry name" value="Methuselah_N_sf"/>
</dbReference>
<dbReference type="InterPro" id="IPR010596">
    <property type="entry name" value="Methuselah_N_dom"/>
</dbReference>
<dbReference type="GO" id="GO:0008528">
    <property type="term" value="F:G protein-coupled peptide receptor activity"/>
    <property type="evidence" value="ECO:0007669"/>
    <property type="project" value="TreeGrafter"/>
</dbReference>
<evidence type="ECO:0000313" key="13">
    <source>
        <dbReference type="Proteomes" id="UP000078492"/>
    </source>
</evidence>
<keyword evidence="4 10" id="KW-0732">Signal</keyword>
<dbReference type="AlphaFoldDB" id="A0A195EGQ7"/>
<feature type="transmembrane region" description="Helical" evidence="9">
    <location>
        <begin position="263"/>
        <end position="284"/>
    </location>
</feature>
<feature type="transmembrane region" description="Helical" evidence="9">
    <location>
        <begin position="514"/>
        <end position="533"/>
    </location>
</feature>
<evidence type="ECO:0000256" key="1">
    <source>
        <dbReference type="ARBA" id="ARBA00004127"/>
    </source>
</evidence>
<keyword evidence="9" id="KW-0472">Membrane</keyword>
<feature type="transmembrane region" description="Helical" evidence="9">
    <location>
        <begin position="480"/>
        <end position="502"/>
    </location>
</feature>
<dbReference type="STRING" id="471704.A0A195EGQ7"/>
<evidence type="ECO:0000256" key="7">
    <source>
        <dbReference type="ARBA" id="ARBA00023170"/>
    </source>
</evidence>
<keyword evidence="5 9" id="KW-1133">Transmembrane helix</keyword>
<evidence type="ECO:0000259" key="11">
    <source>
        <dbReference type="Pfam" id="PF06652"/>
    </source>
</evidence>
<keyword evidence="7 12" id="KW-0675">Receptor</keyword>
<dbReference type="PANTHER" id="PTHR47154:SF2">
    <property type="entry name" value="G-PROTEIN COUPLED RECEPTOR MTH-RELATED"/>
    <property type="match status" value="1"/>
</dbReference>
<evidence type="ECO:0000256" key="2">
    <source>
        <dbReference type="ARBA" id="ARBA00008979"/>
    </source>
</evidence>
<dbReference type="InterPro" id="IPR051384">
    <property type="entry name" value="Mth_GPCR"/>
</dbReference>
<dbReference type="InterPro" id="IPR023311">
    <property type="entry name" value="Methusela_ecto_dom_2"/>
</dbReference>
<comment type="similarity">
    <text evidence="2">Belongs to the G-protein coupled receptor 2 family. Mth subfamily.</text>
</comment>
<comment type="subcellular location">
    <subcellularLocation>
        <location evidence="1">Endomembrane system</location>
        <topology evidence="1">Multi-pass membrane protein</topology>
    </subcellularLocation>
</comment>
<evidence type="ECO:0000256" key="5">
    <source>
        <dbReference type="ARBA" id="ARBA00022989"/>
    </source>
</evidence>
<evidence type="ECO:0000256" key="4">
    <source>
        <dbReference type="ARBA" id="ARBA00022729"/>
    </source>
</evidence>
<feature type="transmembrane region" description="Helical" evidence="9">
    <location>
        <begin position="229"/>
        <end position="251"/>
    </location>
</feature>
<proteinExistence type="inferred from homology"/>
<accession>A0A195EGQ7</accession>
<feature type="transmembrane region" description="Helical" evidence="9">
    <location>
        <begin position="290"/>
        <end position="311"/>
    </location>
</feature>
<dbReference type="Pfam" id="PF06652">
    <property type="entry name" value="Methuselah_N"/>
    <property type="match status" value="1"/>
</dbReference>
<gene>
    <name evidence="12" type="ORF">ALC57_03670</name>
</gene>
<keyword evidence="3 9" id="KW-0812">Transmembrane</keyword>
<evidence type="ECO:0000256" key="3">
    <source>
        <dbReference type="ARBA" id="ARBA00022692"/>
    </source>
</evidence>
<evidence type="ECO:0000256" key="8">
    <source>
        <dbReference type="ARBA" id="ARBA00023224"/>
    </source>
</evidence>
<keyword evidence="6" id="KW-0297">G-protein coupled receptor</keyword>
<feature type="chain" id="PRO_5008270838" evidence="10">
    <location>
        <begin position="23"/>
        <end position="552"/>
    </location>
</feature>
<keyword evidence="8" id="KW-0807">Transducer</keyword>
<name>A0A195EGQ7_9HYME</name>
<evidence type="ECO:0000256" key="9">
    <source>
        <dbReference type="SAM" id="Phobius"/>
    </source>
</evidence>
<evidence type="ECO:0000313" key="12">
    <source>
        <dbReference type="EMBL" id="KYN27326.1"/>
    </source>
</evidence>
<feature type="signal peptide" evidence="10">
    <location>
        <begin position="1"/>
        <end position="22"/>
    </location>
</feature>